<dbReference type="Pfam" id="PF01920">
    <property type="entry name" value="Prefoldin_2"/>
    <property type="match status" value="1"/>
</dbReference>
<feature type="region of interest" description="Disordered" evidence="6">
    <location>
        <begin position="1"/>
        <end position="21"/>
    </location>
</feature>
<keyword evidence="8" id="KW-1185">Reference proteome</keyword>
<organism evidence="7 8">
    <name type="scientific">Extremus antarcticus</name>
    <dbReference type="NCBI Taxonomy" id="702011"/>
    <lineage>
        <taxon>Eukaryota</taxon>
        <taxon>Fungi</taxon>
        <taxon>Dikarya</taxon>
        <taxon>Ascomycota</taxon>
        <taxon>Pezizomycotina</taxon>
        <taxon>Dothideomycetes</taxon>
        <taxon>Dothideomycetidae</taxon>
        <taxon>Mycosphaerellales</taxon>
        <taxon>Extremaceae</taxon>
        <taxon>Extremus</taxon>
    </lineage>
</organism>
<evidence type="ECO:0000256" key="3">
    <source>
        <dbReference type="ARBA" id="ARBA00024667"/>
    </source>
</evidence>
<dbReference type="Proteomes" id="UP001271007">
    <property type="component" value="Unassembled WGS sequence"/>
</dbReference>
<comment type="function">
    <text evidence="3 4">Binds specifically to cytosolic chaperonin (c-CPN) and transfers target proteins to it. Binds to nascent polypeptide chain and promotes folding in an environment in which there are many competing pathways for nonnative proteins.</text>
</comment>
<feature type="coiled-coil region" evidence="5">
    <location>
        <begin position="96"/>
        <end position="123"/>
    </location>
</feature>
<dbReference type="GO" id="GO:0005737">
    <property type="term" value="C:cytoplasm"/>
    <property type="evidence" value="ECO:0007669"/>
    <property type="project" value="TreeGrafter"/>
</dbReference>
<comment type="similarity">
    <text evidence="1 4">Belongs to the prefoldin subunit beta family.</text>
</comment>
<gene>
    <name evidence="7" type="ORF">LTR09_001552</name>
</gene>
<keyword evidence="2 4" id="KW-0143">Chaperone</keyword>
<keyword evidence="5" id="KW-0175">Coiled coil</keyword>
<dbReference type="FunFam" id="1.10.287.370:FF:000005">
    <property type="entry name" value="Prefoldin subunit 4"/>
    <property type="match status" value="1"/>
</dbReference>
<dbReference type="AlphaFoldDB" id="A0AAJ0GGZ0"/>
<evidence type="ECO:0000313" key="7">
    <source>
        <dbReference type="EMBL" id="KAK3057369.1"/>
    </source>
</evidence>
<dbReference type="Gene3D" id="1.10.287.370">
    <property type="match status" value="1"/>
</dbReference>
<dbReference type="GO" id="GO:0016272">
    <property type="term" value="C:prefoldin complex"/>
    <property type="evidence" value="ECO:0007669"/>
    <property type="project" value="UniProtKB-UniRule"/>
</dbReference>
<evidence type="ECO:0000256" key="2">
    <source>
        <dbReference type="ARBA" id="ARBA00023186"/>
    </source>
</evidence>
<reference evidence="7" key="1">
    <citation type="submission" date="2023-04" db="EMBL/GenBank/DDBJ databases">
        <title>Black Yeasts Isolated from many extreme environments.</title>
        <authorList>
            <person name="Coleine C."/>
            <person name="Stajich J.E."/>
            <person name="Selbmann L."/>
        </authorList>
    </citation>
    <scope>NUCLEOTIDE SEQUENCE</scope>
    <source>
        <strain evidence="7">CCFEE 5312</strain>
    </source>
</reference>
<dbReference type="EMBL" id="JAWDJX010000003">
    <property type="protein sequence ID" value="KAK3057369.1"/>
    <property type="molecule type" value="Genomic_DNA"/>
</dbReference>
<accession>A0AAJ0GGZ0</accession>
<dbReference type="CDD" id="cd23165">
    <property type="entry name" value="Prefoldin_4"/>
    <property type="match status" value="1"/>
</dbReference>
<dbReference type="SUPFAM" id="SSF46579">
    <property type="entry name" value="Prefoldin"/>
    <property type="match status" value="1"/>
</dbReference>
<dbReference type="GO" id="GO:0051082">
    <property type="term" value="F:unfolded protein binding"/>
    <property type="evidence" value="ECO:0007669"/>
    <property type="project" value="InterPro"/>
</dbReference>
<evidence type="ECO:0000313" key="8">
    <source>
        <dbReference type="Proteomes" id="UP001271007"/>
    </source>
</evidence>
<feature type="coiled-coil region" evidence="5">
    <location>
        <begin position="39"/>
        <end position="69"/>
    </location>
</feature>
<dbReference type="InterPro" id="IPR002777">
    <property type="entry name" value="PFD_beta-like"/>
</dbReference>
<dbReference type="InterPro" id="IPR009053">
    <property type="entry name" value="Prefoldin"/>
</dbReference>
<protein>
    <recommendedName>
        <fullName evidence="4">Prefoldin subunit 4</fullName>
    </recommendedName>
</protein>
<comment type="caution">
    <text evidence="7">The sequence shown here is derived from an EMBL/GenBank/DDBJ whole genome shotgun (WGS) entry which is preliminary data.</text>
</comment>
<dbReference type="PIRSF" id="PIRSF016477">
    <property type="entry name" value="Prefoldin_subunit_4"/>
    <property type="match status" value="1"/>
</dbReference>
<dbReference type="InterPro" id="IPR016661">
    <property type="entry name" value="PFDN4"/>
</dbReference>
<sequence>MLSRRMLSREEEEEIGEEKEVRKVDQERINRFSRIHSRQKALDDELKARQKEKEDLEEISTELELADEDDKVPYKIGDTFFNLPVAEVQELLSSSVENIDGEVTKLEERVGELTGEMQDLKDALYGRFGRSINLEA</sequence>
<dbReference type="PANTHER" id="PTHR21100">
    <property type="entry name" value="PREFOLDIN SUBUNIT 4"/>
    <property type="match status" value="1"/>
</dbReference>
<dbReference type="GO" id="GO:0006457">
    <property type="term" value="P:protein folding"/>
    <property type="evidence" value="ECO:0007669"/>
    <property type="project" value="UniProtKB-UniRule"/>
</dbReference>
<evidence type="ECO:0000256" key="6">
    <source>
        <dbReference type="SAM" id="MobiDB-lite"/>
    </source>
</evidence>
<comment type="subunit">
    <text evidence="4">Heterohexamer of two PFD-alpha type and four PFD-beta type subunits.</text>
</comment>
<proteinExistence type="inferred from homology"/>
<evidence type="ECO:0000256" key="4">
    <source>
        <dbReference type="PIRNR" id="PIRNR016477"/>
    </source>
</evidence>
<evidence type="ECO:0000256" key="1">
    <source>
        <dbReference type="ARBA" id="ARBA00008045"/>
    </source>
</evidence>
<name>A0AAJ0GGZ0_9PEZI</name>
<evidence type="ECO:0000256" key="5">
    <source>
        <dbReference type="SAM" id="Coils"/>
    </source>
</evidence>
<dbReference type="PANTHER" id="PTHR21100:SF9">
    <property type="entry name" value="PREFOLDIN SUBUNIT 4"/>
    <property type="match status" value="1"/>
</dbReference>